<evidence type="ECO:0000313" key="1">
    <source>
        <dbReference type="EMBL" id="ONU87877.1"/>
    </source>
</evidence>
<dbReference type="AlphaFoldDB" id="A0A1V2X9H9"/>
<sequence>MSPLFWLAVCEWRARAPTSAGGARPATSTRDDAAGMPAAAGMVVGTGFVPKRNNDNSFLSKLR</sequence>
<reference evidence="1 2" key="1">
    <citation type="submission" date="2016-08" db="EMBL/GenBank/DDBJ databases">
        <authorList>
            <person name="Seilhamer J.J."/>
        </authorList>
    </citation>
    <scope>NUCLEOTIDE SEQUENCE [LARGE SCALE GENOMIC DNA]</scope>
    <source>
        <strain evidence="1 2">VC14762</strain>
    </source>
</reference>
<dbReference type="Proteomes" id="UP000188543">
    <property type="component" value="Unassembled WGS sequence"/>
</dbReference>
<evidence type="ECO:0000313" key="2">
    <source>
        <dbReference type="Proteomes" id="UP000188543"/>
    </source>
</evidence>
<organism evidence="1 2">
    <name type="scientific">Burkholderia cenocepacia</name>
    <dbReference type="NCBI Taxonomy" id="95486"/>
    <lineage>
        <taxon>Bacteria</taxon>
        <taxon>Pseudomonadati</taxon>
        <taxon>Pseudomonadota</taxon>
        <taxon>Betaproteobacteria</taxon>
        <taxon>Burkholderiales</taxon>
        <taxon>Burkholderiaceae</taxon>
        <taxon>Burkholderia</taxon>
        <taxon>Burkholderia cepacia complex</taxon>
    </lineage>
</organism>
<name>A0A1V2X9H9_9BURK</name>
<proteinExistence type="predicted"/>
<comment type="caution">
    <text evidence="1">The sequence shown here is derived from an EMBL/GenBank/DDBJ whole genome shotgun (WGS) entry which is preliminary data.</text>
</comment>
<accession>A0A1V2X9H9</accession>
<gene>
    <name evidence="1" type="ORF">A8E72_11315</name>
</gene>
<protein>
    <submittedName>
        <fullName evidence="1">Uncharacterized protein</fullName>
    </submittedName>
</protein>
<dbReference type="EMBL" id="MUTJ01000038">
    <property type="protein sequence ID" value="ONU87877.1"/>
    <property type="molecule type" value="Genomic_DNA"/>
</dbReference>